<dbReference type="EMBL" id="QGMI01001034">
    <property type="protein sequence ID" value="TVY35113.1"/>
    <property type="molecule type" value="Genomic_DNA"/>
</dbReference>
<evidence type="ECO:0000313" key="4">
    <source>
        <dbReference type="Proteomes" id="UP000443090"/>
    </source>
</evidence>
<feature type="compositionally biased region" description="Low complexity" evidence="1">
    <location>
        <begin position="193"/>
        <end position="212"/>
    </location>
</feature>
<dbReference type="AlphaFoldDB" id="A0A8H8U983"/>
<evidence type="ECO:0000256" key="1">
    <source>
        <dbReference type="SAM" id="MobiDB-lite"/>
    </source>
</evidence>
<reference evidence="3 4" key="1">
    <citation type="submission" date="2018-05" db="EMBL/GenBank/DDBJ databases">
        <title>Genome sequencing and assembly of the regulated plant pathogen Lachnellula willkommii and related sister species for the development of diagnostic species identification markers.</title>
        <authorList>
            <person name="Giroux E."/>
            <person name="Bilodeau G."/>
        </authorList>
    </citation>
    <scope>NUCLEOTIDE SEQUENCE [LARGE SCALE GENOMIC DNA]</scope>
    <source>
        <strain evidence="3 4">CBS 160.35</strain>
    </source>
</reference>
<evidence type="ECO:0000313" key="3">
    <source>
        <dbReference type="EMBL" id="TVY35113.1"/>
    </source>
</evidence>
<sequence>MSLTAAGTTPALTTTFIPTATTCTENRLTMLANKAFQIWMNEPVPVPGTTLTDCYPSQFANSYLLSAGGVTRPAFNPLICPENYATMGPFTSNYIACCPSGYSLAQASVTPFSDRPAFGATCYTPLTSGVAVPVTAYGTSGVTATTTFKATVSDAQAYAYPLEGYAFGVAAVASILPTTTSTASASTNTAASATGAQNSTSTSAATDHTSPAVSHKTSPGIIAMGVVVGVVGFALMVLGFILFRRWKQKAQAKQATEHMDTTSTEVMNQQEGGVYAGRDWKQLGDENYPPREHELHGASSPVELAALESSRLSRPYGSEEAKSNFI</sequence>
<protein>
    <submittedName>
        <fullName evidence="3">Uncharacterized protein</fullName>
    </submittedName>
</protein>
<keyword evidence="2" id="KW-0472">Membrane</keyword>
<feature type="compositionally biased region" description="Basic and acidic residues" evidence="1">
    <location>
        <begin position="280"/>
        <end position="296"/>
    </location>
</feature>
<comment type="caution">
    <text evidence="3">The sequence shown here is derived from an EMBL/GenBank/DDBJ whole genome shotgun (WGS) entry which is preliminary data.</text>
</comment>
<accession>A0A8H8U983</accession>
<feature type="region of interest" description="Disordered" evidence="1">
    <location>
        <begin position="280"/>
        <end position="302"/>
    </location>
</feature>
<dbReference type="OrthoDB" id="5985073at2759"/>
<name>A0A8H8U983_9HELO</name>
<gene>
    <name evidence="3" type="ORF">LOCC1_G007601</name>
</gene>
<keyword evidence="2" id="KW-1133">Transmembrane helix</keyword>
<organism evidence="3 4">
    <name type="scientific">Lachnellula occidentalis</name>
    <dbReference type="NCBI Taxonomy" id="215460"/>
    <lineage>
        <taxon>Eukaryota</taxon>
        <taxon>Fungi</taxon>
        <taxon>Dikarya</taxon>
        <taxon>Ascomycota</taxon>
        <taxon>Pezizomycotina</taxon>
        <taxon>Leotiomycetes</taxon>
        <taxon>Helotiales</taxon>
        <taxon>Lachnaceae</taxon>
        <taxon>Lachnellula</taxon>
    </lineage>
</organism>
<feature type="region of interest" description="Disordered" evidence="1">
    <location>
        <begin position="193"/>
        <end position="216"/>
    </location>
</feature>
<evidence type="ECO:0000256" key="2">
    <source>
        <dbReference type="SAM" id="Phobius"/>
    </source>
</evidence>
<keyword evidence="2" id="KW-0812">Transmembrane</keyword>
<dbReference type="Proteomes" id="UP000443090">
    <property type="component" value="Unassembled WGS sequence"/>
</dbReference>
<feature type="transmembrane region" description="Helical" evidence="2">
    <location>
        <begin position="221"/>
        <end position="243"/>
    </location>
</feature>
<proteinExistence type="predicted"/>
<keyword evidence="4" id="KW-1185">Reference proteome</keyword>